<proteinExistence type="predicted"/>
<keyword evidence="1" id="KW-0472">Membrane</keyword>
<reference evidence="2" key="1">
    <citation type="submission" date="2023-03" db="EMBL/GenBank/DDBJ databases">
        <title>Massive genome expansion in bonnet fungi (Mycena s.s.) driven by repeated elements and novel gene families across ecological guilds.</title>
        <authorList>
            <consortium name="Lawrence Berkeley National Laboratory"/>
            <person name="Harder C.B."/>
            <person name="Miyauchi S."/>
            <person name="Viragh M."/>
            <person name="Kuo A."/>
            <person name="Thoen E."/>
            <person name="Andreopoulos B."/>
            <person name="Lu D."/>
            <person name="Skrede I."/>
            <person name="Drula E."/>
            <person name="Henrissat B."/>
            <person name="Morin E."/>
            <person name="Kohler A."/>
            <person name="Barry K."/>
            <person name="LaButti K."/>
            <person name="Morin E."/>
            <person name="Salamov A."/>
            <person name="Lipzen A."/>
            <person name="Mereny Z."/>
            <person name="Hegedus B."/>
            <person name="Baldrian P."/>
            <person name="Stursova M."/>
            <person name="Weitz H."/>
            <person name="Taylor A."/>
            <person name="Grigoriev I.V."/>
            <person name="Nagy L.G."/>
            <person name="Martin F."/>
            <person name="Kauserud H."/>
        </authorList>
    </citation>
    <scope>NUCLEOTIDE SEQUENCE</scope>
    <source>
        <strain evidence="2">CBHHK182m</strain>
    </source>
</reference>
<name>A0AAD7HJ86_9AGAR</name>
<protein>
    <recommendedName>
        <fullName evidence="4">Transmembrane protein</fullName>
    </recommendedName>
</protein>
<feature type="transmembrane region" description="Helical" evidence="1">
    <location>
        <begin position="88"/>
        <end position="108"/>
    </location>
</feature>
<dbReference type="EMBL" id="JARKIB010000224">
    <property type="protein sequence ID" value="KAJ7721993.1"/>
    <property type="molecule type" value="Genomic_DNA"/>
</dbReference>
<comment type="caution">
    <text evidence="2">The sequence shown here is derived from an EMBL/GenBank/DDBJ whole genome shotgun (WGS) entry which is preliminary data.</text>
</comment>
<accession>A0AAD7HJ86</accession>
<dbReference type="Proteomes" id="UP001215598">
    <property type="component" value="Unassembled WGS sequence"/>
</dbReference>
<gene>
    <name evidence="2" type="ORF">B0H16DRAFT_1601359</name>
</gene>
<evidence type="ECO:0008006" key="4">
    <source>
        <dbReference type="Google" id="ProtNLM"/>
    </source>
</evidence>
<evidence type="ECO:0000313" key="3">
    <source>
        <dbReference type="Proteomes" id="UP001215598"/>
    </source>
</evidence>
<feature type="transmembrane region" description="Helical" evidence="1">
    <location>
        <begin position="16"/>
        <end position="37"/>
    </location>
</feature>
<keyword evidence="3" id="KW-1185">Reference proteome</keyword>
<keyword evidence="1" id="KW-0812">Transmembrane</keyword>
<sequence>MWTWWRRRGVDVDPTTLIRLIVVRSMCAWGAVIVTVRRRRLGVVRLRHPSYRAEDVRLALYLLCSRCADQILCLCDFVLHLTSRPASFFLPFLLFLSSFYSSYPSILLSSYSPSSPSPHLFPSSPALLFLPC</sequence>
<dbReference type="AlphaFoldDB" id="A0AAD7HJ86"/>
<evidence type="ECO:0000256" key="1">
    <source>
        <dbReference type="SAM" id="Phobius"/>
    </source>
</evidence>
<keyword evidence="1" id="KW-1133">Transmembrane helix</keyword>
<organism evidence="2 3">
    <name type="scientific">Mycena metata</name>
    <dbReference type="NCBI Taxonomy" id="1033252"/>
    <lineage>
        <taxon>Eukaryota</taxon>
        <taxon>Fungi</taxon>
        <taxon>Dikarya</taxon>
        <taxon>Basidiomycota</taxon>
        <taxon>Agaricomycotina</taxon>
        <taxon>Agaricomycetes</taxon>
        <taxon>Agaricomycetidae</taxon>
        <taxon>Agaricales</taxon>
        <taxon>Marasmiineae</taxon>
        <taxon>Mycenaceae</taxon>
        <taxon>Mycena</taxon>
    </lineage>
</organism>
<evidence type="ECO:0000313" key="2">
    <source>
        <dbReference type="EMBL" id="KAJ7721993.1"/>
    </source>
</evidence>